<evidence type="ECO:0000313" key="2">
    <source>
        <dbReference type="EMBL" id="WAS92049.1"/>
    </source>
</evidence>
<proteinExistence type="predicted"/>
<feature type="region of interest" description="Disordered" evidence="1">
    <location>
        <begin position="737"/>
        <end position="911"/>
    </location>
</feature>
<name>A0ABY7GZ29_9BACT</name>
<dbReference type="InterPro" id="IPR032922">
    <property type="entry name" value="SON"/>
</dbReference>
<dbReference type="EMBL" id="CP114040">
    <property type="protein sequence ID" value="WAS92049.1"/>
    <property type="molecule type" value="Genomic_DNA"/>
</dbReference>
<evidence type="ECO:0000313" key="3">
    <source>
        <dbReference type="Proteomes" id="UP001164459"/>
    </source>
</evidence>
<sequence length="911" mass="100477">MSKHPPKPAHVPVDAFWEDEAWNSGPKDAEGRRVDTWTAWRPSGEVECVEEWGDGKQQLTYRRFHPDGSESQSGAKDLVKNAWVGLMRWTRLDGRSPEDKYWDPGLGEAVYVIERELDDGYVVTERTFDAQGRPVGRDGEPLPPRPANVPTEAFYDPAEQGWVLQRSALESGELRGERRVWDRNGVLGERSLHEPAGTPREEDTYEDGRLWVSKRWAENGDMVQSFYYRDSDPPAVRSATLYRNGEDDRTETFYDAQAQRLYSVRMEEVRPHHVRRYYDDRLVFEAIAGDDPKRPPSKVEYYDLTGARIVSYTSTGGGKGVWTLHDATGAAELTLATEGEHSLNEYDNWDCFLPGFASYDEERTQDDPSFVREAFHEAHDEEVTLAALKRLQPSPELVAALGPGSWARVETAFGGGKELPLHVKGALADDPAIAEYSLDQIWPEIEHQGSVYPATYRVATVLAKLLPLQASRPAVERRVIDFLVAVLRLAYISEDRKSYEAWMTAMRPSLARFEALAADTDESVARAGELLLAHAGRGEAGVIELFARRLRAGATPADRGRAALGLGMTATAQASRAAFERAFEAEQDNMVRFLLAVLLAARVKRPAPEWIAAIEPYAIDGSPIEESMAELAPFFAGDVAAVAREHLPEEVLARHMDALTEALREQDPLSQVESLEVLFRVLFPEGAPEQLSEIQRRALHACADLVDAFPNFVNHAEVFHEYDLPYDSFELRQLADREGPPARAPGSASRSDAKKSATRAKKAATQKVKKKSTKSGAKKAGAKKSTKSRAKKAGAKKSTKAEAKKSTKAKKTAKRATKKAGAKKSTKKATKKAVKKAGAKKSPKKSTKKAGVKKAGTKKWVKKAGAKKSPKKSPKKAGAKKATKKATKKAGSKKAGKKKAGKKKSQAAKVG</sequence>
<evidence type="ECO:0000256" key="1">
    <source>
        <dbReference type="SAM" id="MobiDB-lite"/>
    </source>
</evidence>
<reference evidence="2" key="1">
    <citation type="submission" date="2022-11" db="EMBL/GenBank/DDBJ databases">
        <title>Minimal conservation of predation-associated metabolite biosynthetic gene clusters underscores biosynthetic potential of Myxococcota including descriptions for ten novel species: Archangium lansinium sp. nov., Myxococcus landrumus sp. nov., Nannocystis bai.</title>
        <authorList>
            <person name="Ahearne A."/>
            <person name="Stevens C."/>
            <person name="Dowd S."/>
        </authorList>
    </citation>
    <scope>NUCLEOTIDE SEQUENCE</scope>
    <source>
        <strain evidence="2">Fl3</strain>
    </source>
</reference>
<protein>
    <recommendedName>
        <fullName evidence="4">Antitoxin component YwqK of the YwqJK toxin-antitoxin module</fullName>
    </recommendedName>
</protein>
<dbReference type="RefSeq" id="WP_269034401.1">
    <property type="nucleotide sequence ID" value="NZ_CP114040.1"/>
</dbReference>
<feature type="compositionally biased region" description="Basic residues" evidence="1">
    <location>
        <begin position="806"/>
        <end position="911"/>
    </location>
</feature>
<gene>
    <name evidence="2" type="ORF">O0S08_38190</name>
</gene>
<dbReference type="PANTHER" id="PTHR46528">
    <property type="entry name" value="PROTEIN SON"/>
    <property type="match status" value="1"/>
</dbReference>
<accession>A0ABY7GZ29</accession>
<evidence type="ECO:0008006" key="4">
    <source>
        <dbReference type="Google" id="ProtNLM"/>
    </source>
</evidence>
<keyword evidence="3" id="KW-1185">Reference proteome</keyword>
<dbReference type="Proteomes" id="UP001164459">
    <property type="component" value="Chromosome"/>
</dbReference>
<feature type="region of interest" description="Disordered" evidence="1">
    <location>
        <begin position="1"/>
        <end position="33"/>
    </location>
</feature>
<feature type="compositionally biased region" description="Basic residues" evidence="1">
    <location>
        <begin position="756"/>
        <end position="798"/>
    </location>
</feature>
<dbReference type="PANTHER" id="PTHR46528:SF1">
    <property type="entry name" value="PROTEIN SON"/>
    <property type="match status" value="1"/>
</dbReference>
<organism evidence="2 3">
    <name type="scientific">Nannocystis punicea</name>
    <dbReference type="NCBI Taxonomy" id="2995304"/>
    <lineage>
        <taxon>Bacteria</taxon>
        <taxon>Pseudomonadati</taxon>
        <taxon>Myxococcota</taxon>
        <taxon>Polyangia</taxon>
        <taxon>Nannocystales</taxon>
        <taxon>Nannocystaceae</taxon>
        <taxon>Nannocystis</taxon>
    </lineage>
</organism>